<sequence>MTSVVVWPNYEVPGHPAVWVTSDSRISRAEGEPLIEDGAKLFGLPVVCRGVGEDKFFSDIYFAHSFGYCFAGSTLMGQNAYLAIAPLLTTLISTERYIPSMDDVATFVFKFLCRTFDAFKVRVAAGALFEASLFGWCHVRRSLQIWHFHPNDSSGTWEMTRSNVRQLQRSRRALALRCYGRGQRLTKGTAPCCPAANRRQFLSLDRRRRAASNSK</sequence>
<accession>A0A0S4LK53</accession>
<dbReference type="EMBL" id="CZPZ01000023">
    <property type="protein sequence ID" value="CUS36976.1"/>
    <property type="molecule type" value="Genomic_DNA"/>
</dbReference>
<proteinExistence type="predicted"/>
<dbReference type="Proteomes" id="UP000198736">
    <property type="component" value="Unassembled WGS sequence"/>
</dbReference>
<dbReference type="AlphaFoldDB" id="A0A0S4LK53"/>
<dbReference type="STRING" id="1742973.COMA2_30013"/>
<protein>
    <submittedName>
        <fullName evidence="1">Uncharacterized protein</fullName>
    </submittedName>
</protein>
<keyword evidence="2" id="KW-1185">Reference proteome</keyword>
<name>A0A0S4LK53_9BACT</name>
<evidence type="ECO:0000313" key="2">
    <source>
        <dbReference type="Proteomes" id="UP000198736"/>
    </source>
</evidence>
<gene>
    <name evidence="1" type="ORF">COMA2_30013</name>
</gene>
<evidence type="ECO:0000313" key="1">
    <source>
        <dbReference type="EMBL" id="CUS36976.1"/>
    </source>
</evidence>
<organism evidence="1 2">
    <name type="scientific">Candidatus Nitrospira nitrificans</name>
    <dbReference type="NCBI Taxonomy" id="1742973"/>
    <lineage>
        <taxon>Bacteria</taxon>
        <taxon>Pseudomonadati</taxon>
        <taxon>Nitrospirota</taxon>
        <taxon>Nitrospiria</taxon>
        <taxon>Nitrospirales</taxon>
        <taxon>Nitrospiraceae</taxon>
        <taxon>Nitrospira</taxon>
    </lineage>
</organism>
<reference evidence="2" key="1">
    <citation type="submission" date="2015-10" db="EMBL/GenBank/DDBJ databases">
        <authorList>
            <person name="Luecker S."/>
            <person name="Luecker S."/>
        </authorList>
    </citation>
    <scope>NUCLEOTIDE SEQUENCE [LARGE SCALE GENOMIC DNA]</scope>
</reference>